<keyword evidence="2" id="KW-1003">Cell membrane</keyword>
<feature type="transmembrane region" description="Helical" evidence="8">
    <location>
        <begin position="97"/>
        <end position="118"/>
    </location>
</feature>
<dbReference type="RefSeq" id="WP_130351248.1">
    <property type="nucleotide sequence ID" value="NZ_SGWY01000001.1"/>
</dbReference>
<organism evidence="9 10">
    <name type="scientific">Agromyces ramosus</name>
    <dbReference type="NCBI Taxonomy" id="33879"/>
    <lineage>
        <taxon>Bacteria</taxon>
        <taxon>Bacillati</taxon>
        <taxon>Actinomycetota</taxon>
        <taxon>Actinomycetes</taxon>
        <taxon>Micrococcales</taxon>
        <taxon>Microbacteriaceae</taxon>
        <taxon>Agromyces</taxon>
    </lineage>
</organism>
<dbReference type="EMBL" id="SGWY01000001">
    <property type="protein sequence ID" value="RZS67856.1"/>
    <property type="molecule type" value="Genomic_DNA"/>
</dbReference>
<evidence type="ECO:0000256" key="2">
    <source>
        <dbReference type="ARBA" id="ARBA00022475"/>
    </source>
</evidence>
<dbReference type="Pfam" id="PF09594">
    <property type="entry name" value="GT87"/>
    <property type="match status" value="1"/>
</dbReference>
<feature type="transmembrane region" description="Helical" evidence="8">
    <location>
        <begin position="21"/>
        <end position="41"/>
    </location>
</feature>
<dbReference type="InterPro" id="IPR018584">
    <property type="entry name" value="GT87"/>
</dbReference>
<keyword evidence="3" id="KW-0808">Transferase</keyword>
<keyword evidence="4 8" id="KW-0812">Transmembrane</keyword>
<feature type="transmembrane region" description="Helical" evidence="8">
    <location>
        <begin position="385"/>
        <end position="405"/>
    </location>
</feature>
<sequence>MTVGELRDASVSRGRRIRRFLGSRAALWLAFAIVHGALVWLNLGARGYPLGDVTGVYRVWAENAAAGYVRMGIDAPWVYPILAFAPMAASLAFGSEWYGQTWLAIVVLLNAAAFAILLGDRRLSRTRRIAAWWWVGFLALLGPIALGRIDAVTVPLALTGLLWAAGRPRVAATLLTIGAWVKVWPAALLASVVIASRKRWDVSIVAVALSAGILGVSLVAGSWLNALGFVAEQADRGLQVEAPIAAVWLWQMVAGSRAVDIVYDRQILTFQISGPGADAAAALTTPVMAVGVGVVLLLGIRAVRRGAAFGRLLPPLALSFVVVLMLANKVGSPQFATWLAAPIILGLALWPRRYLVPALLAAAIALLTHVLYPYLYGWLLVAHPAFVLLVTVKAALLAALLAWGIRAVWRAGTVRGVAGLDRASAPERSARE</sequence>
<feature type="transmembrane region" description="Helical" evidence="8">
    <location>
        <begin position="279"/>
        <end position="300"/>
    </location>
</feature>
<dbReference type="GO" id="GO:0005886">
    <property type="term" value="C:plasma membrane"/>
    <property type="evidence" value="ECO:0007669"/>
    <property type="project" value="UniProtKB-SubCell"/>
</dbReference>
<evidence type="ECO:0000313" key="9">
    <source>
        <dbReference type="EMBL" id="RZS67856.1"/>
    </source>
</evidence>
<gene>
    <name evidence="9" type="ORF">EV187_0278</name>
</gene>
<accession>A0A4Q7MI45</accession>
<keyword evidence="10" id="KW-1185">Reference proteome</keyword>
<keyword evidence="6 8" id="KW-0472">Membrane</keyword>
<comment type="similarity">
    <text evidence="7">Belongs to the glycosyltransferase 87 family.</text>
</comment>
<feature type="transmembrane region" description="Helical" evidence="8">
    <location>
        <begin position="130"/>
        <end position="149"/>
    </location>
</feature>
<comment type="caution">
    <text evidence="9">The sequence shown here is derived from an EMBL/GenBank/DDBJ whole genome shotgun (WGS) entry which is preliminary data.</text>
</comment>
<evidence type="ECO:0000256" key="3">
    <source>
        <dbReference type="ARBA" id="ARBA00022679"/>
    </source>
</evidence>
<protein>
    <submittedName>
        <fullName evidence="9">Uncharacterized protein DUF2029</fullName>
    </submittedName>
</protein>
<dbReference type="OrthoDB" id="581198at2"/>
<feature type="transmembrane region" description="Helical" evidence="8">
    <location>
        <begin position="169"/>
        <end position="195"/>
    </location>
</feature>
<reference evidence="9 10" key="1">
    <citation type="submission" date="2019-02" db="EMBL/GenBank/DDBJ databases">
        <title>Genomic Encyclopedia of Type Strains, Phase IV (KMG-IV): sequencing the most valuable type-strain genomes for metagenomic binning, comparative biology and taxonomic classification.</title>
        <authorList>
            <person name="Goeker M."/>
        </authorList>
    </citation>
    <scope>NUCLEOTIDE SEQUENCE [LARGE SCALE GENOMIC DNA]</scope>
    <source>
        <strain evidence="9 10">DSM 43045</strain>
    </source>
</reference>
<feature type="transmembrane region" description="Helical" evidence="8">
    <location>
        <begin position="312"/>
        <end position="329"/>
    </location>
</feature>
<feature type="transmembrane region" description="Helical" evidence="8">
    <location>
        <begin position="202"/>
        <end position="224"/>
    </location>
</feature>
<evidence type="ECO:0000256" key="5">
    <source>
        <dbReference type="ARBA" id="ARBA00022989"/>
    </source>
</evidence>
<comment type="subcellular location">
    <subcellularLocation>
        <location evidence="1">Cell membrane</location>
        <topology evidence="1">Multi-pass membrane protein</topology>
    </subcellularLocation>
</comment>
<feature type="transmembrane region" description="Helical" evidence="8">
    <location>
        <begin position="358"/>
        <end position="379"/>
    </location>
</feature>
<evidence type="ECO:0000256" key="6">
    <source>
        <dbReference type="ARBA" id="ARBA00023136"/>
    </source>
</evidence>
<evidence type="ECO:0000256" key="7">
    <source>
        <dbReference type="ARBA" id="ARBA00024033"/>
    </source>
</evidence>
<name>A0A4Q7MI45_9MICO</name>
<evidence type="ECO:0000313" key="10">
    <source>
        <dbReference type="Proteomes" id="UP000293289"/>
    </source>
</evidence>
<evidence type="ECO:0000256" key="4">
    <source>
        <dbReference type="ARBA" id="ARBA00022692"/>
    </source>
</evidence>
<evidence type="ECO:0000256" key="8">
    <source>
        <dbReference type="SAM" id="Phobius"/>
    </source>
</evidence>
<keyword evidence="5 8" id="KW-1133">Transmembrane helix</keyword>
<evidence type="ECO:0000256" key="1">
    <source>
        <dbReference type="ARBA" id="ARBA00004651"/>
    </source>
</evidence>
<dbReference type="GO" id="GO:0016758">
    <property type="term" value="F:hexosyltransferase activity"/>
    <property type="evidence" value="ECO:0007669"/>
    <property type="project" value="InterPro"/>
</dbReference>
<proteinExistence type="inferred from homology"/>
<dbReference type="AlphaFoldDB" id="A0A4Q7MI45"/>
<dbReference type="Proteomes" id="UP000293289">
    <property type="component" value="Unassembled WGS sequence"/>
</dbReference>
<feature type="transmembrane region" description="Helical" evidence="8">
    <location>
        <begin position="335"/>
        <end position="351"/>
    </location>
</feature>